<dbReference type="OrthoDB" id="25826at2759"/>
<dbReference type="SUPFAM" id="SSF51395">
    <property type="entry name" value="FMN-linked oxidoreductases"/>
    <property type="match status" value="1"/>
</dbReference>
<dbReference type="Gene3D" id="3.20.20.70">
    <property type="entry name" value="Aldolase class I"/>
    <property type="match status" value="1"/>
</dbReference>
<reference evidence="3" key="1">
    <citation type="submission" date="2019-10" db="EMBL/GenBank/DDBJ databases">
        <authorList>
            <consortium name="DOE Joint Genome Institute"/>
            <person name="Kuo A."/>
            <person name="Miyauchi S."/>
            <person name="Kiss E."/>
            <person name="Drula E."/>
            <person name="Kohler A."/>
            <person name="Sanchez-Garcia M."/>
            <person name="Andreopoulos B."/>
            <person name="Barry K.W."/>
            <person name="Bonito G."/>
            <person name="Buee M."/>
            <person name="Carver A."/>
            <person name="Chen C."/>
            <person name="Cichocki N."/>
            <person name="Clum A."/>
            <person name="Culley D."/>
            <person name="Crous P.W."/>
            <person name="Fauchery L."/>
            <person name="Girlanda M."/>
            <person name="Hayes R."/>
            <person name="Keri Z."/>
            <person name="LaButti K."/>
            <person name="Lipzen A."/>
            <person name="Lombard V."/>
            <person name="Magnuson J."/>
            <person name="Maillard F."/>
            <person name="Morin E."/>
            <person name="Murat C."/>
            <person name="Nolan M."/>
            <person name="Ohm R."/>
            <person name="Pangilinan J."/>
            <person name="Pereira M."/>
            <person name="Perotto S."/>
            <person name="Peter M."/>
            <person name="Riley R."/>
            <person name="Sitrit Y."/>
            <person name="Stielow B."/>
            <person name="Szollosi G."/>
            <person name="Zifcakova L."/>
            <person name="Stursova M."/>
            <person name="Spatafora J.W."/>
            <person name="Tedersoo L."/>
            <person name="Vaario L.-M."/>
            <person name="Yamada A."/>
            <person name="Yan M."/>
            <person name="Wang P."/>
            <person name="Xu J."/>
            <person name="Bruns T."/>
            <person name="Baldrian P."/>
            <person name="Vilgalys R."/>
            <person name="Henrissat B."/>
            <person name="Grigoriev I.V."/>
            <person name="Hibbett D."/>
            <person name="Nagy L.G."/>
            <person name="Martin F.M."/>
        </authorList>
    </citation>
    <scope>NUCLEOTIDE SEQUENCE</scope>
    <source>
        <strain evidence="3">Prilba</strain>
    </source>
</reference>
<dbReference type="PROSITE" id="PS00557">
    <property type="entry name" value="FMN_HYDROXY_ACID_DH_1"/>
    <property type="match status" value="1"/>
</dbReference>
<sequence>MRRMGGGDGSGLAPRPDERTPFPLDLDVFRARLAAGDEQALAAFTLGAAWLREGHSGTFRSWKDIAFLRENWDGPIVLTDAHAAMHARVDGIIVSNHGGRQVDGAIGLFSALEKITASSKIRSGAPIMYGLALGGEEGVEEVLRALLADTEITLGICGYMNID</sequence>
<dbReference type="InterPro" id="IPR013785">
    <property type="entry name" value="Aldolase_TIM"/>
</dbReference>
<evidence type="ECO:0000313" key="4">
    <source>
        <dbReference type="Proteomes" id="UP000759537"/>
    </source>
</evidence>
<accession>A0A9P5N7F5</accession>
<dbReference type="Proteomes" id="UP000759537">
    <property type="component" value="Unassembled WGS sequence"/>
</dbReference>
<dbReference type="InterPro" id="IPR000262">
    <property type="entry name" value="FMN-dep_DH"/>
</dbReference>
<keyword evidence="4" id="KW-1185">Reference proteome</keyword>
<dbReference type="GO" id="GO:0016491">
    <property type="term" value="F:oxidoreductase activity"/>
    <property type="evidence" value="ECO:0007669"/>
    <property type="project" value="InterPro"/>
</dbReference>
<gene>
    <name evidence="3" type="ORF">DFH94DRAFT_678376</name>
</gene>
<dbReference type="PANTHER" id="PTHR10578:SF86">
    <property type="entry name" value="DEPENDENT DEHYDROGENASE, PUTATIVE (AFU_ORTHOLOGUE AFUA_6G02720)-RELATED"/>
    <property type="match status" value="1"/>
</dbReference>
<feature type="domain" description="FMN-dependent dehydrogenase" evidence="2">
    <location>
        <begin position="123"/>
        <end position="162"/>
    </location>
</feature>
<evidence type="ECO:0000313" key="3">
    <source>
        <dbReference type="EMBL" id="KAF8487349.1"/>
    </source>
</evidence>
<comment type="cofactor">
    <cofactor evidence="1">
        <name>FMN</name>
        <dbReference type="ChEBI" id="CHEBI:58210"/>
    </cofactor>
</comment>
<comment type="caution">
    <text evidence="3">The sequence shown here is derived from an EMBL/GenBank/DDBJ whole genome shotgun (WGS) entry which is preliminary data.</text>
</comment>
<feature type="domain" description="FMN-dependent dehydrogenase" evidence="2">
    <location>
        <begin position="55"/>
        <end position="118"/>
    </location>
</feature>
<proteinExistence type="predicted"/>
<dbReference type="PANTHER" id="PTHR10578">
    <property type="entry name" value="S -2-HYDROXY-ACID OXIDASE-RELATED"/>
    <property type="match status" value="1"/>
</dbReference>
<dbReference type="EMBL" id="WHVB01000001">
    <property type="protein sequence ID" value="KAF8487349.1"/>
    <property type="molecule type" value="Genomic_DNA"/>
</dbReference>
<dbReference type="AlphaFoldDB" id="A0A9P5N7F5"/>
<dbReference type="Pfam" id="PF01070">
    <property type="entry name" value="FMN_dh"/>
    <property type="match status" value="2"/>
</dbReference>
<evidence type="ECO:0000256" key="1">
    <source>
        <dbReference type="ARBA" id="ARBA00001917"/>
    </source>
</evidence>
<evidence type="ECO:0000259" key="2">
    <source>
        <dbReference type="Pfam" id="PF01070"/>
    </source>
</evidence>
<organism evidence="3 4">
    <name type="scientific">Russula ochroleuca</name>
    <dbReference type="NCBI Taxonomy" id="152965"/>
    <lineage>
        <taxon>Eukaryota</taxon>
        <taxon>Fungi</taxon>
        <taxon>Dikarya</taxon>
        <taxon>Basidiomycota</taxon>
        <taxon>Agaricomycotina</taxon>
        <taxon>Agaricomycetes</taxon>
        <taxon>Russulales</taxon>
        <taxon>Russulaceae</taxon>
        <taxon>Russula</taxon>
    </lineage>
</organism>
<dbReference type="InterPro" id="IPR008259">
    <property type="entry name" value="FMN_hydac_DH_AS"/>
</dbReference>
<name>A0A9P5N7F5_9AGAM</name>
<reference evidence="3" key="2">
    <citation type="journal article" date="2020" name="Nat. Commun.">
        <title>Large-scale genome sequencing of mycorrhizal fungi provides insights into the early evolution of symbiotic traits.</title>
        <authorList>
            <person name="Miyauchi S."/>
            <person name="Kiss E."/>
            <person name="Kuo A."/>
            <person name="Drula E."/>
            <person name="Kohler A."/>
            <person name="Sanchez-Garcia M."/>
            <person name="Morin E."/>
            <person name="Andreopoulos B."/>
            <person name="Barry K.W."/>
            <person name="Bonito G."/>
            <person name="Buee M."/>
            <person name="Carver A."/>
            <person name="Chen C."/>
            <person name="Cichocki N."/>
            <person name="Clum A."/>
            <person name="Culley D."/>
            <person name="Crous P.W."/>
            <person name="Fauchery L."/>
            <person name="Girlanda M."/>
            <person name="Hayes R.D."/>
            <person name="Keri Z."/>
            <person name="LaButti K."/>
            <person name="Lipzen A."/>
            <person name="Lombard V."/>
            <person name="Magnuson J."/>
            <person name="Maillard F."/>
            <person name="Murat C."/>
            <person name="Nolan M."/>
            <person name="Ohm R.A."/>
            <person name="Pangilinan J."/>
            <person name="Pereira M.F."/>
            <person name="Perotto S."/>
            <person name="Peter M."/>
            <person name="Pfister S."/>
            <person name="Riley R."/>
            <person name="Sitrit Y."/>
            <person name="Stielow J.B."/>
            <person name="Szollosi G."/>
            <person name="Zifcakova L."/>
            <person name="Stursova M."/>
            <person name="Spatafora J.W."/>
            <person name="Tedersoo L."/>
            <person name="Vaario L.M."/>
            <person name="Yamada A."/>
            <person name="Yan M."/>
            <person name="Wang P."/>
            <person name="Xu J."/>
            <person name="Bruns T."/>
            <person name="Baldrian P."/>
            <person name="Vilgalys R."/>
            <person name="Dunand C."/>
            <person name="Henrissat B."/>
            <person name="Grigoriev I.V."/>
            <person name="Hibbett D."/>
            <person name="Nagy L.G."/>
            <person name="Martin F.M."/>
        </authorList>
    </citation>
    <scope>NUCLEOTIDE SEQUENCE</scope>
    <source>
        <strain evidence="3">Prilba</strain>
    </source>
</reference>
<protein>
    <recommendedName>
        <fullName evidence="2">FMN-dependent dehydrogenase domain-containing protein</fullName>
    </recommendedName>
</protein>